<accession>A0A2J6PTS3</accession>
<dbReference type="AlphaFoldDB" id="A0A2J6PTS3"/>
<feature type="region of interest" description="Disordered" evidence="1">
    <location>
        <begin position="1"/>
        <end position="327"/>
    </location>
</feature>
<gene>
    <name evidence="2" type="ORF">NA56DRAFT_691745</name>
</gene>
<keyword evidence="3" id="KW-1185">Reference proteome</keyword>
<proteinExistence type="predicted"/>
<evidence type="ECO:0000313" key="3">
    <source>
        <dbReference type="Proteomes" id="UP000235672"/>
    </source>
</evidence>
<feature type="compositionally biased region" description="Pro residues" evidence="1">
    <location>
        <begin position="259"/>
        <end position="268"/>
    </location>
</feature>
<evidence type="ECO:0000313" key="2">
    <source>
        <dbReference type="EMBL" id="PMD17423.1"/>
    </source>
</evidence>
<dbReference type="STRING" id="1745343.A0A2J6PTS3"/>
<protein>
    <submittedName>
        <fullName evidence="2">Uncharacterized protein</fullName>
    </submittedName>
</protein>
<evidence type="ECO:0000256" key="1">
    <source>
        <dbReference type="SAM" id="MobiDB-lite"/>
    </source>
</evidence>
<dbReference type="EMBL" id="KZ613499">
    <property type="protein sequence ID" value="PMD17423.1"/>
    <property type="molecule type" value="Genomic_DNA"/>
</dbReference>
<dbReference type="OrthoDB" id="5329403at2759"/>
<feature type="compositionally biased region" description="Low complexity" evidence="1">
    <location>
        <begin position="15"/>
        <end position="27"/>
    </location>
</feature>
<feature type="compositionally biased region" description="Low complexity" evidence="1">
    <location>
        <begin position="58"/>
        <end position="74"/>
    </location>
</feature>
<name>A0A2J6PTS3_9HELO</name>
<dbReference type="Proteomes" id="UP000235672">
    <property type="component" value="Unassembled WGS sequence"/>
</dbReference>
<organism evidence="2 3">
    <name type="scientific">Hyaloscypha hepaticicola</name>
    <dbReference type="NCBI Taxonomy" id="2082293"/>
    <lineage>
        <taxon>Eukaryota</taxon>
        <taxon>Fungi</taxon>
        <taxon>Dikarya</taxon>
        <taxon>Ascomycota</taxon>
        <taxon>Pezizomycotina</taxon>
        <taxon>Leotiomycetes</taxon>
        <taxon>Helotiales</taxon>
        <taxon>Hyaloscyphaceae</taxon>
        <taxon>Hyaloscypha</taxon>
    </lineage>
</organism>
<feature type="compositionally biased region" description="Low complexity" evidence="1">
    <location>
        <begin position="92"/>
        <end position="127"/>
    </location>
</feature>
<feature type="compositionally biased region" description="Polar residues" evidence="1">
    <location>
        <begin position="304"/>
        <end position="323"/>
    </location>
</feature>
<reference evidence="2 3" key="1">
    <citation type="submission" date="2016-05" db="EMBL/GenBank/DDBJ databases">
        <title>A degradative enzymes factory behind the ericoid mycorrhizal symbiosis.</title>
        <authorList>
            <consortium name="DOE Joint Genome Institute"/>
            <person name="Martino E."/>
            <person name="Morin E."/>
            <person name="Grelet G."/>
            <person name="Kuo A."/>
            <person name="Kohler A."/>
            <person name="Daghino S."/>
            <person name="Barry K."/>
            <person name="Choi C."/>
            <person name="Cichocki N."/>
            <person name="Clum A."/>
            <person name="Copeland A."/>
            <person name="Hainaut M."/>
            <person name="Haridas S."/>
            <person name="Labutti K."/>
            <person name="Lindquist E."/>
            <person name="Lipzen A."/>
            <person name="Khouja H.-R."/>
            <person name="Murat C."/>
            <person name="Ohm R."/>
            <person name="Olson A."/>
            <person name="Spatafora J."/>
            <person name="Veneault-Fourrey C."/>
            <person name="Henrissat B."/>
            <person name="Grigoriev I."/>
            <person name="Martin F."/>
            <person name="Perotto S."/>
        </authorList>
    </citation>
    <scope>NUCLEOTIDE SEQUENCE [LARGE SCALE GENOMIC DNA]</scope>
    <source>
        <strain evidence="2 3">UAMH 7357</strain>
    </source>
</reference>
<feature type="compositionally biased region" description="Polar residues" evidence="1">
    <location>
        <begin position="1"/>
        <end position="14"/>
    </location>
</feature>
<feature type="compositionally biased region" description="Polar residues" evidence="1">
    <location>
        <begin position="138"/>
        <end position="153"/>
    </location>
</feature>
<sequence length="754" mass="81552">MAPATNSAKALQQNRPRPAVPRTVVPAIPLPYIQKRQQQEAARAKAREQAATPIVVESPAPSSPSSQNAQIAPAIANGSSDQQIAEKPEEITQPASPITPATPATPAMEESSQQSELEVSVVSVQDTTTEEPQETPRSVPSESQSSASRSTYQMPPPFVPGHHGQFNGMAPDSAKYPPPQAPQVFNGQPPMHHTHPSAGSVMFGGYPESNNSSPAPPQSAGNVPPYPYQQGPQHGAARHGPHQSNGVNTQNMPNGFSPMGPPPPPGYYPRPDGFINQGGNDNFARRQMASFGPPDAYSGAPSYDPSTPQSFHGSQSSAPNEQENGPAFYSQYPTAVVTNGSNGHIDEVRLYQQPRPKARAASQQVATDPNNFPGQVRHPSHQMDHFDGLVGYVQSQFADPTFADYTLELRYSDDRAPPVRIPGHNLMFARSPTLKNLMTAQARDSNSDGLTVRTLLIESDDRHLRSDGFWMAVQRLYAGPLLDLGAAAMAANAQFAGPMPGTPADRFELALGYAAAGHILQIPPVVRRGIENASHFVDWATLEKALDFSLDGGLDSQWTLAAQPDNARCPSTYGPDVNILLHSALNWVITNFPAGFKLDTSAGELTHNRRLPVVQDLRPSAPNPRLSMIKFGDHPTEESVRSTPANSATITLSKVLLNLPFHLLKYVLESSRLGNVQGWATTVLRQEVMHTVIQEREKRRLKVHAATYVSDAERNANAKEWDAVGWQESVQALGGNEAAPTLTRTWVDFTVPDS</sequence>